<name>A0ABN8S368_9CNID</name>
<organism evidence="1 2">
    <name type="scientific">Porites lobata</name>
    <dbReference type="NCBI Taxonomy" id="104759"/>
    <lineage>
        <taxon>Eukaryota</taxon>
        <taxon>Metazoa</taxon>
        <taxon>Cnidaria</taxon>
        <taxon>Anthozoa</taxon>
        <taxon>Hexacorallia</taxon>
        <taxon>Scleractinia</taxon>
        <taxon>Fungiina</taxon>
        <taxon>Poritidae</taxon>
        <taxon>Porites</taxon>
    </lineage>
</organism>
<accession>A0ABN8S368</accession>
<reference evidence="1 2" key="1">
    <citation type="submission" date="2022-05" db="EMBL/GenBank/DDBJ databases">
        <authorList>
            <consortium name="Genoscope - CEA"/>
            <person name="William W."/>
        </authorList>
    </citation>
    <scope>NUCLEOTIDE SEQUENCE [LARGE SCALE GENOMIC DNA]</scope>
</reference>
<comment type="caution">
    <text evidence="1">The sequence shown here is derived from an EMBL/GenBank/DDBJ whole genome shotgun (WGS) entry which is preliminary data.</text>
</comment>
<dbReference type="EMBL" id="CALNXK010000420">
    <property type="protein sequence ID" value="CAH3185294.1"/>
    <property type="molecule type" value="Genomic_DNA"/>
</dbReference>
<feature type="non-terminal residue" evidence="1">
    <location>
        <position position="86"/>
    </location>
</feature>
<sequence length="86" mass="9865">MTTLLSTTSFMDYKLTDLEKRTTRALDAINRTTARLKEEEITLNSDLKKVNVTLSAKIERIGINMTTLLSTTSFMDYKLTDLEKRT</sequence>
<evidence type="ECO:0000313" key="2">
    <source>
        <dbReference type="Proteomes" id="UP001159405"/>
    </source>
</evidence>
<gene>
    <name evidence="1" type="ORF">PLOB_00032512</name>
</gene>
<dbReference type="Proteomes" id="UP001159405">
    <property type="component" value="Unassembled WGS sequence"/>
</dbReference>
<proteinExistence type="predicted"/>
<keyword evidence="2" id="KW-1185">Reference proteome</keyword>
<protein>
    <submittedName>
        <fullName evidence="1">Uncharacterized protein</fullName>
    </submittedName>
</protein>
<evidence type="ECO:0000313" key="1">
    <source>
        <dbReference type="EMBL" id="CAH3185294.1"/>
    </source>
</evidence>